<dbReference type="EMBL" id="JANQDX010000019">
    <property type="protein sequence ID" value="KAL0904521.1"/>
    <property type="molecule type" value="Genomic_DNA"/>
</dbReference>
<evidence type="ECO:0000313" key="2">
    <source>
        <dbReference type="Proteomes" id="UP001552299"/>
    </source>
</evidence>
<dbReference type="Proteomes" id="UP001552299">
    <property type="component" value="Unassembled WGS sequence"/>
</dbReference>
<evidence type="ECO:0000313" key="1">
    <source>
        <dbReference type="EMBL" id="KAL0904521.1"/>
    </source>
</evidence>
<sequence>MFDISVESPIVSAWISFRDLRPHLFSHRHTKSECYHLYPHKRKHNPSKTISNVNDNAALAKADTPLMTINVENPSPIMAADIVMEANTLPNSCHKEKYEGIDLMVVIPTIDAKSNDDQANQNSYDFHVVTTGMTTKPFLGHVASQLEDLGPDLQ</sequence>
<dbReference type="AlphaFoldDB" id="A0ABD0TXQ6"/>
<comment type="caution">
    <text evidence="1">The sequence shown here is derived from an EMBL/GenBank/DDBJ whole genome shotgun (WGS) entry which is preliminary data.</text>
</comment>
<proteinExistence type="predicted"/>
<reference evidence="1 2" key="1">
    <citation type="journal article" date="2024" name="Plant Biotechnol. J.">
        <title>Dendrobium thyrsiflorum genome and its molecular insights into genes involved in important horticultural traits.</title>
        <authorList>
            <person name="Chen B."/>
            <person name="Wang J.Y."/>
            <person name="Zheng P.J."/>
            <person name="Li K.L."/>
            <person name="Liang Y.M."/>
            <person name="Chen X.F."/>
            <person name="Zhang C."/>
            <person name="Zhao X."/>
            <person name="He X."/>
            <person name="Zhang G.Q."/>
            <person name="Liu Z.J."/>
            <person name="Xu Q."/>
        </authorList>
    </citation>
    <scope>NUCLEOTIDE SEQUENCE [LARGE SCALE GENOMIC DNA]</scope>
    <source>
        <strain evidence="1">GZMU011</strain>
    </source>
</reference>
<gene>
    <name evidence="1" type="ORF">M5K25_026645</name>
</gene>
<accession>A0ABD0TXQ6</accession>
<keyword evidence="2" id="KW-1185">Reference proteome</keyword>
<name>A0ABD0TXQ6_DENTH</name>
<evidence type="ECO:0008006" key="3">
    <source>
        <dbReference type="Google" id="ProtNLM"/>
    </source>
</evidence>
<organism evidence="1 2">
    <name type="scientific">Dendrobium thyrsiflorum</name>
    <name type="common">Pinecone-like raceme dendrobium</name>
    <name type="synonym">Orchid</name>
    <dbReference type="NCBI Taxonomy" id="117978"/>
    <lineage>
        <taxon>Eukaryota</taxon>
        <taxon>Viridiplantae</taxon>
        <taxon>Streptophyta</taxon>
        <taxon>Embryophyta</taxon>
        <taxon>Tracheophyta</taxon>
        <taxon>Spermatophyta</taxon>
        <taxon>Magnoliopsida</taxon>
        <taxon>Liliopsida</taxon>
        <taxon>Asparagales</taxon>
        <taxon>Orchidaceae</taxon>
        <taxon>Epidendroideae</taxon>
        <taxon>Malaxideae</taxon>
        <taxon>Dendrobiinae</taxon>
        <taxon>Dendrobium</taxon>
    </lineage>
</organism>
<protein>
    <recommendedName>
        <fullName evidence="3">DUF4283 domain-containing protein</fullName>
    </recommendedName>
</protein>